<organism evidence="2 3">
    <name type="scientific">Heterostelium pallidum (strain ATCC 26659 / Pp 5 / PN500)</name>
    <name type="common">Cellular slime mold</name>
    <name type="synonym">Polysphondylium pallidum</name>
    <dbReference type="NCBI Taxonomy" id="670386"/>
    <lineage>
        <taxon>Eukaryota</taxon>
        <taxon>Amoebozoa</taxon>
        <taxon>Evosea</taxon>
        <taxon>Eumycetozoa</taxon>
        <taxon>Dictyostelia</taxon>
        <taxon>Acytosteliales</taxon>
        <taxon>Acytosteliaceae</taxon>
        <taxon>Heterostelium</taxon>
    </lineage>
</organism>
<dbReference type="AlphaFoldDB" id="D3BCI6"/>
<reference evidence="2 3" key="1">
    <citation type="journal article" date="2011" name="Genome Res.">
        <title>Phylogeny-wide analysis of social amoeba genomes highlights ancient origins for complex intercellular communication.</title>
        <authorList>
            <person name="Heidel A.J."/>
            <person name="Lawal H.M."/>
            <person name="Felder M."/>
            <person name="Schilde C."/>
            <person name="Helps N.R."/>
            <person name="Tunggal B."/>
            <person name="Rivero F."/>
            <person name="John U."/>
            <person name="Schleicher M."/>
            <person name="Eichinger L."/>
            <person name="Platzer M."/>
            <person name="Noegel A.A."/>
            <person name="Schaap P."/>
            <person name="Gloeckner G."/>
        </authorList>
    </citation>
    <scope>NUCLEOTIDE SEQUENCE [LARGE SCALE GENOMIC DNA]</scope>
    <source>
        <strain evidence="3">ATCC 26659 / Pp 5 / PN500</strain>
    </source>
</reference>
<comment type="caution">
    <text evidence="2">The sequence shown here is derived from an EMBL/GenBank/DDBJ whole genome shotgun (WGS) entry which is preliminary data.</text>
</comment>
<protein>
    <submittedName>
        <fullName evidence="2">Uncharacterized protein</fullName>
    </submittedName>
</protein>
<dbReference type="RefSeq" id="XP_020432748.1">
    <property type="nucleotide sequence ID" value="XM_020577074.1"/>
</dbReference>
<dbReference type="GeneID" id="31361694"/>
<accession>D3BCI6</accession>
<name>D3BCI6_HETP5</name>
<dbReference type="EMBL" id="ADBJ01000028">
    <property type="protein sequence ID" value="EFA80628.1"/>
    <property type="molecule type" value="Genomic_DNA"/>
</dbReference>
<keyword evidence="3" id="KW-1185">Reference proteome</keyword>
<sequence length="420" mass="47793">MIIKIKNIILSLVLIYGILEIVESHSFMNCVDYDFGANRCRAYPRNFRVVEFSGDKYLYQLGKFTKPLPTSLGKACGPSQNRYAPVYTQYSEKFPMGIFSQGQKICSQWPARNHATQPRAGSVGFYLSNKKGDYEAEDDTQEEFFNHPIISRPFGNCTKYYENTNNATCTACYNIPNVENGLYTLQWFWEFNPQEYYMTCADIVIAGNGNPIPVKEEEYIPAVQPQQYIPADVPIISKRDTPLFGVVKPAEHLFYHTLLEVLLMEDGQFNHDMVKDVWTPNRVWSSPMKFREMNTIEMVPEPDGGLTFLCSNDQPCFTGKYFDGFHFFVKGSLRGIQNLKVAMASAESAVVKDLVSEADGSKHYTNDFTHFSLAIPEDVSYTAVRIFGNTKLADDDHVFIGKISVSNRVSSIYINENQEE</sequence>
<dbReference type="PANTHER" id="PTHR35559:SF1">
    <property type="entry name" value="CHITIN-BINDING TYPE-4 DOMAIN-CONTAINING PROTEIN"/>
    <property type="match status" value="1"/>
</dbReference>
<dbReference type="PANTHER" id="PTHR35559">
    <property type="entry name" value="CHITIN-BINDING TYPE-4 DOMAIN-CONTAINING PROTEIN"/>
    <property type="match status" value="1"/>
</dbReference>
<keyword evidence="1" id="KW-0732">Signal</keyword>
<gene>
    <name evidence="2" type="ORF">PPL_06211</name>
</gene>
<dbReference type="Gene3D" id="2.70.50.70">
    <property type="match status" value="1"/>
</dbReference>
<proteinExistence type="predicted"/>
<evidence type="ECO:0000256" key="1">
    <source>
        <dbReference type="SAM" id="SignalP"/>
    </source>
</evidence>
<dbReference type="InParanoid" id="D3BCI6"/>
<evidence type="ECO:0000313" key="3">
    <source>
        <dbReference type="Proteomes" id="UP000001396"/>
    </source>
</evidence>
<dbReference type="Proteomes" id="UP000001396">
    <property type="component" value="Unassembled WGS sequence"/>
</dbReference>
<evidence type="ECO:0000313" key="2">
    <source>
        <dbReference type="EMBL" id="EFA80628.1"/>
    </source>
</evidence>
<dbReference type="FunCoup" id="D3BCI6">
    <property type="interactions" value="169"/>
</dbReference>
<feature type="chain" id="PRO_5003041553" evidence="1">
    <location>
        <begin position="25"/>
        <end position="420"/>
    </location>
</feature>
<feature type="signal peptide" evidence="1">
    <location>
        <begin position="1"/>
        <end position="24"/>
    </location>
</feature>